<organism evidence="1 2">
    <name type="scientific">[Clostridium] symbiosum ATCC 14940</name>
    <dbReference type="NCBI Taxonomy" id="411472"/>
    <lineage>
        <taxon>Bacteria</taxon>
        <taxon>Bacillati</taxon>
        <taxon>Bacillota</taxon>
        <taxon>Clostridia</taxon>
        <taxon>Lachnospirales</taxon>
        <taxon>Lachnospiraceae</taxon>
        <taxon>Otoolea</taxon>
    </lineage>
</organism>
<name>A0ABC9TPC8_CLOSY</name>
<dbReference type="EMBL" id="AWSU01000400">
    <property type="protein sequence ID" value="ERI73315.1"/>
    <property type="molecule type" value="Genomic_DNA"/>
</dbReference>
<evidence type="ECO:0000313" key="2">
    <source>
        <dbReference type="Proteomes" id="UP000016491"/>
    </source>
</evidence>
<evidence type="ECO:0000313" key="1">
    <source>
        <dbReference type="EMBL" id="ERI73315.1"/>
    </source>
</evidence>
<dbReference type="AlphaFoldDB" id="A0ABC9TPC8"/>
<proteinExistence type="predicted"/>
<reference evidence="1 2" key="1">
    <citation type="submission" date="2013-07" db="EMBL/GenBank/DDBJ databases">
        <authorList>
            <person name="Weinstock G."/>
            <person name="Sodergren E."/>
            <person name="Wylie T."/>
            <person name="Fulton L."/>
            <person name="Fulton R."/>
            <person name="Fronick C."/>
            <person name="O'Laughlin M."/>
            <person name="Godfrey J."/>
            <person name="Miner T."/>
            <person name="Herter B."/>
            <person name="Appelbaum E."/>
            <person name="Cordes M."/>
            <person name="Lek S."/>
            <person name="Wollam A."/>
            <person name="Pepin K.H."/>
            <person name="Palsikar V.B."/>
            <person name="Mitreva M."/>
            <person name="Wilson R.K."/>
        </authorList>
    </citation>
    <scope>NUCLEOTIDE SEQUENCE [LARGE SCALE GENOMIC DNA]</scope>
    <source>
        <strain evidence="1 2">ATCC 14940</strain>
    </source>
</reference>
<sequence>MRKIRTIIYGREQGQKIPSIGGIFCPCFICPIFNTVLRFCRFSLYFYQYNEIMINIPDNREAAADTYHGFSRILSGIIESFY</sequence>
<accession>A0ABC9TPC8</accession>
<protein>
    <submittedName>
        <fullName evidence="1">Uncharacterized protein</fullName>
    </submittedName>
</protein>
<comment type="caution">
    <text evidence="1">The sequence shown here is derived from an EMBL/GenBank/DDBJ whole genome shotgun (WGS) entry which is preliminary data.</text>
</comment>
<dbReference type="Proteomes" id="UP000016491">
    <property type="component" value="Unassembled WGS sequence"/>
</dbReference>
<gene>
    <name evidence="1" type="ORF">CLOSYM_05039</name>
</gene>